<accession>A0A432NHY0</accession>
<gene>
    <name evidence="1" type="ORF">CO662_20560</name>
    <name evidence="2" type="ORF">EEQ99_22215</name>
</gene>
<name>A0A432NHY0_9HYPH</name>
<evidence type="ECO:0000313" key="2">
    <source>
        <dbReference type="EMBL" id="RUL99239.1"/>
    </source>
</evidence>
<dbReference type="Proteomes" id="UP000219972">
    <property type="component" value="Unassembled WGS sequence"/>
</dbReference>
<sequence length="78" mass="9149">MLGKLSFVYESKEKKRHKQHKCSEKIRTITNNFVIIFQLVVCELAMNTGLPSFLDRSSSLTDRRLREPTLPTILRRID</sequence>
<evidence type="ECO:0000313" key="1">
    <source>
        <dbReference type="EMBL" id="PDS50302.1"/>
    </source>
</evidence>
<dbReference type="EMBL" id="RIBW01000011">
    <property type="protein sequence ID" value="RUL99239.1"/>
    <property type="molecule type" value="Genomic_DNA"/>
</dbReference>
<evidence type="ECO:0000313" key="4">
    <source>
        <dbReference type="Proteomes" id="UP000273611"/>
    </source>
</evidence>
<protein>
    <submittedName>
        <fullName evidence="2">Uncharacterized protein</fullName>
    </submittedName>
</protein>
<dbReference type="Proteomes" id="UP000273611">
    <property type="component" value="Unassembled WGS sequence"/>
</dbReference>
<dbReference type="EMBL" id="NWSL01000012">
    <property type="protein sequence ID" value="PDS50302.1"/>
    <property type="molecule type" value="Genomic_DNA"/>
</dbReference>
<reference evidence="2 4" key="1">
    <citation type="journal article" date="2015" name="Int. J. Syst. Evol. Microbiol.">
        <title>Rhizobium anhuiense sp. nov., isolated from effective nodules of Vicia faba and Pisum sativum.</title>
        <authorList>
            <person name="Zhang Y.J."/>
            <person name="Zheng W.T."/>
            <person name="Everall I."/>
            <person name="Young J.P."/>
            <person name="Zhang X.X."/>
            <person name="Tian C.F."/>
            <person name="Sui X.H."/>
            <person name="Wang E.T."/>
            <person name="Chen W.X."/>
        </authorList>
    </citation>
    <scope>NUCLEOTIDE SEQUENCE [LARGE SCALE GENOMIC DNA]</scope>
    <source>
        <strain evidence="2 4">CCBAU 23252</strain>
    </source>
</reference>
<reference evidence="2" key="3">
    <citation type="submission" date="2018-11" db="EMBL/GenBank/DDBJ databases">
        <authorList>
            <person name="Huo Y."/>
        </authorList>
    </citation>
    <scope>NUCLEOTIDE SEQUENCE</scope>
    <source>
        <strain evidence="2">CCBAU 23252</strain>
    </source>
</reference>
<evidence type="ECO:0000313" key="3">
    <source>
        <dbReference type="Proteomes" id="UP000219972"/>
    </source>
</evidence>
<dbReference type="AlphaFoldDB" id="A0A432NHY0"/>
<keyword evidence="3" id="KW-1185">Reference proteome</keyword>
<proteinExistence type="predicted"/>
<reference evidence="1 3" key="2">
    <citation type="submission" date="2017-09" db="EMBL/GenBank/DDBJ databases">
        <title>Comparative genomics of rhizobia isolated from Phaseolus vulgaris in China.</title>
        <authorList>
            <person name="Tong W."/>
        </authorList>
    </citation>
    <scope>NUCLEOTIDE SEQUENCE [LARGE SCALE GENOMIC DNA]</scope>
    <source>
        <strain evidence="1 3">Y27</strain>
    </source>
</reference>
<organism evidence="2 4">
    <name type="scientific">Rhizobium anhuiense</name>
    <dbReference type="NCBI Taxonomy" id="1184720"/>
    <lineage>
        <taxon>Bacteria</taxon>
        <taxon>Pseudomonadati</taxon>
        <taxon>Pseudomonadota</taxon>
        <taxon>Alphaproteobacteria</taxon>
        <taxon>Hyphomicrobiales</taxon>
        <taxon>Rhizobiaceae</taxon>
        <taxon>Rhizobium/Agrobacterium group</taxon>
        <taxon>Rhizobium</taxon>
    </lineage>
</organism>
<comment type="caution">
    <text evidence="2">The sequence shown here is derived from an EMBL/GenBank/DDBJ whole genome shotgun (WGS) entry which is preliminary data.</text>
</comment>